<feature type="compositionally biased region" description="Basic residues" evidence="1">
    <location>
        <begin position="41"/>
        <end position="50"/>
    </location>
</feature>
<feature type="compositionally biased region" description="Basic and acidic residues" evidence="1">
    <location>
        <begin position="161"/>
        <end position="210"/>
    </location>
</feature>
<evidence type="ECO:0000256" key="1">
    <source>
        <dbReference type="SAM" id="MobiDB-lite"/>
    </source>
</evidence>
<feature type="region of interest" description="Disordered" evidence="1">
    <location>
        <begin position="509"/>
        <end position="555"/>
    </location>
</feature>
<feature type="compositionally biased region" description="Polar residues" evidence="1">
    <location>
        <begin position="361"/>
        <end position="373"/>
    </location>
</feature>
<name>A0A5M8PKQ0_9LECA</name>
<reference evidence="2 3" key="1">
    <citation type="submission" date="2019-09" db="EMBL/GenBank/DDBJ databases">
        <title>The hologenome of the rock-dwelling lichen Lasallia pustulata.</title>
        <authorList>
            <person name="Greshake Tzovaras B."/>
            <person name="Segers F."/>
            <person name="Bicker A."/>
            <person name="Dal Grande F."/>
            <person name="Otte J."/>
            <person name="Hankeln T."/>
            <person name="Schmitt I."/>
            <person name="Ebersberger I."/>
        </authorList>
    </citation>
    <scope>NUCLEOTIDE SEQUENCE [LARGE SCALE GENOMIC DNA]</scope>
    <source>
        <strain evidence="2">A1-1</strain>
    </source>
</reference>
<accession>A0A5M8PKQ0</accession>
<feature type="compositionally biased region" description="Basic and acidic residues" evidence="1">
    <location>
        <begin position="509"/>
        <end position="545"/>
    </location>
</feature>
<feature type="compositionally biased region" description="Polar residues" evidence="1">
    <location>
        <begin position="228"/>
        <end position="242"/>
    </location>
</feature>
<feature type="region of interest" description="Disordered" evidence="1">
    <location>
        <begin position="1"/>
        <end position="458"/>
    </location>
</feature>
<feature type="compositionally biased region" description="Gly residues" evidence="1">
    <location>
        <begin position="546"/>
        <end position="555"/>
    </location>
</feature>
<feature type="compositionally biased region" description="Basic and acidic residues" evidence="1">
    <location>
        <begin position="1"/>
        <end position="30"/>
    </location>
</feature>
<feature type="compositionally biased region" description="Basic and acidic residues" evidence="1">
    <location>
        <begin position="290"/>
        <end position="300"/>
    </location>
</feature>
<protein>
    <recommendedName>
        <fullName evidence="4">Serine arginine repetitive matrix 1</fullName>
    </recommendedName>
</protein>
<evidence type="ECO:0000313" key="3">
    <source>
        <dbReference type="Proteomes" id="UP000324767"/>
    </source>
</evidence>
<dbReference type="Proteomes" id="UP000324767">
    <property type="component" value="Unassembled WGS sequence"/>
</dbReference>
<feature type="compositionally biased region" description="Basic and acidic residues" evidence="1">
    <location>
        <begin position="108"/>
        <end position="117"/>
    </location>
</feature>
<organism evidence="2 3">
    <name type="scientific">Lasallia pustulata</name>
    <dbReference type="NCBI Taxonomy" id="136370"/>
    <lineage>
        <taxon>Eukaryota</taxon>
        <taxon>Fungi</taxon>
        <taxon>Dikarya</taxon>
        <taxon>Ascomycota</taxon>
        <taxon>Pezizomycotina</taxon>
        <taxon>Lecanoromycetes</taxon>
        <taxon>OSLEUM clade</taxon>
        <taxon>Umbilicariomycetidae</taxon>
        <taxon>Umbilicariales</taxon>
        <taxon>Umbilicariaceae</taxon>
        <taxon>Lasallia</taxon>
    </lineage>
</organism>
<feature type="compositionally biased region" description="Pro residues" evidence="1">
    <location>
        <begin position="397"/>
        <end position="407"/>
    </location>
</feature>
<evidence type="ECO:0008006" key="4">
    <source>
        <dbReference type="Google" id="ProtNLM"/>
    </source>
</evidence>
<dbReference type="AlphaFoldDB" id="A0A5M8PKQ0"/>
<feature type="compositionally biased region" description="Polar residues" evidence="1">
    <location>
        <begin position="449"/>
        <end position="458"/>
    </location>
</feature>
<dbReference type="OrthoDB" id="5424692at2759"/>
<gene>
    <name evidence="2" type="ORF">FRX48_06611</name>
</gene>
<dbReference type="EMBL" id="VXIT01000010">
    <property type="protein sequence ID" value="KAA6409997.1"/>
    <property type="molecule type" value="Genomic_DNA"/>
</dbReference>
<feature type="compositionally biased region" description="Basic residues" evidence="1">
    <location>
        <begin position="67"/>
        <end position="83"/>
    </location>
</feature>
<feature type="compositionally biased region" description="Polar residues" evidence="1">
    <location>
        <begin position="304"/>
        <end position="318"/>
    </location>
</feature>
<feature type="compositionally biased region" description="Basic residues" evidence="1">
    <location>
        <begin position="97"/>
        <end position="107"/>
    </location>
</feature>
<evidence type="ECO:0000313" key="2">
    <source>
        <dbReference type="EMBL" id="KAA6409997.1"/>
    </source>
</evidence>
<sequence>MDRGRDRRYDERERDRPLGGETYRPSERSGRSPLRADTYRRNRSPPRRGRTPPPDEDNYVHGAGRVPPRHRSRSPGRFQRRSRSPAPRGRDGGSYRGRPRSPIRRYSPRRDDRDRSPPPRARRHSRSPFGGPGRERSPPPLKRARERSPIDNRRPRSPPMARRERYASPPRERFERDPAPRFPRENNYRPRERSRTPPVRRSEHPSRRESPVSSRRSSPPMHPDRMANTGSGTHSPAYTNSRPLPPSIHSPPYRGRSPRHERERSPPRRAYSPVPRSPPNGPPGYGDRSPPPRRERDEPRNGVTPKSWSSNQVSTTPGLSYRNGDGNSSRGPPSGPGGSRYNDSYSRESPSGPPSAPISMSAHNRPSSSSLLTAPTRPRGGPSSFGREGPRDSSYGGPPPRRGPPPSNFHGPPRQSSYDARSGDVPTGPRGSHLNSNPAPFELRPPFRPNNSSSTTYPRTQRFSQHLNNVPAIVPGGKFLPSGLDPQAEKRLAQLEEDKKKLLEAIEEKQKQKRAGLREWEKAERESAREGLKSELAEGHLDRMTGEGGMGGSAF</sequence>
<comment type="caution">
    <text evidence="2">The sequence shown here is derived from an EMBL/GenBank/DDBJ whole genome shotgun (WGS) entry which is preliminary data.</text>
</comment>
<proteinExistence type="predicted"/>